<reference evidence="2" key="1">
    <citation type="submission" date="2019-12" db="EMBL/GenBank/DDBJ databases">
        <title>An insight into the sialome of adult female Ixodes ricinus ticks feeding for 6 days.</title>
        <authorList>
            <person name="Perner J."/>
            <person name="Ribeiro J.M.C."/>
        </authorList>
    </citation>
    <scope>NUCLEOTIDE SEQUENCE</scope>
    <source>
        <strain evidence="2">Semi-engorged</strain>
        <tissue evidence="2">Salivary glands</tissue>
    </source>
</reference>
<evidence type="ECO:0000313" key="2">
    <source>
        <dbReference type="EMBL" id="MXU92536.1"/>
    </source>
</evidence>
<name>A0A6B0US58_IXORI</name>
<dbReference type="AlphaFoldDB" id="A0A6B0US58"/>
<feature type="signal peptide" evidence="1">
    <location>
        <begin position="1"/>
        <end position="24"/>
    </location>
</feature>
<sequence>MLALASSCVGLFRVTVKLWMFTSSSVLLTSCSSSCDSSVSSFAATSLLHETSGSSEGLAEIPKKSRTITQVWELMTVSRLFRSTVTVLFTLLCLEAKCGERLSMRQTLMCIKESSWASCGDEMQPEGDGGGVKG</sequence>
<keyword evidence="1" id="KW-0732">Signal</keyword>
<evidence type="ECO:0000256" key="1">
    <source>
        <dbReference type="SAM" id="SignalP"/>
    </source>
</evidence>
<organism evidence="2">
    <name type="scientific">Ixodes ricinus</name>
    <name type="common">Common tick</name>
    <name type="synonym">Acarus ricinus</name>
    <dbReference type="NCBI Taxonomy" id="34613"/>
    <lineage>
        <taxon>Eukaryota</taxon>
        <taxon>Metazoa</taxon>
        <taxon>Ecdysozoa</taxon>
        <taxon>Arthropoda</taxon>
        <taxon>Chelicerata</taxon>
        <taxon>Arachnida</taxon>
        <taxon>Acari</taxon>
        <taxon>Parasitiformes</taxon>
        <taxon>Ixodida</taxon>
        <taxon>Ixodoidea</taxon>
        <taxon>Ixodidae</taxon>
        <taxon>Ixodinae</taxon>
        <taxon>Ixodes</taxon>
    </lineage>
</organism>
<protein>
    <submittedName>
        <fullName evidence="2">Putative secreted protein</fullName>
    </submittedName>
</protein>
<proteinExistence type="predicted"/>
<accession>A0A6B0US58</accession>
<dbReference type="EMBL" id="GIFC01010453">
    <property type="protein sequence ID" value="MXU92536.1"/>
    <property type="molecule type" value="Transcribed_RNA"/>
</dbReference>
<feature type="chain" id="PRO_5025493368" evidence="1">
    <location>
        <begin position="25"/>
        <end position="134"/>
    </location>
</feature>